<keyword evidence="2" id="KW-1185">Reference proteome</keyword>
<protein>
    <submittedName>
        <fullName evidence="1">Uncharacterized protein</fullName>
    </submittedName>
</protein>
<evidence type="ECO:0000313" key="2">
    <source>
        <dbReference type="Proteomes" id="UP001589865"/>
    </source>
</evidence>
<gene>
    <name evidence="1" type="ORF">ACFFGY_06600</name>
</gene>
<organism evidence="1 2">
    <name type="scientific">Roseomonas elaeocarpi</name>
    <dbReference type="NCBI Taxonomy" id="907779"/>
    <lineage>
        <taxon>Bacteria</taxon>
        <taxon>Pseudomonadati</taxon>
        <taxon>Pseudomonadota</taxon>
        <taxon>Alphaproteobacteria</taxon>
        <taxon>Acetobacterales</taxon>
        <taxon>Roseomonadaceae</taxon>
        <taxon>Roseomonas</taxon>
    </lineage>
</organism>
<comment type="caution">
    <text evidence="1">The sequence shown here is derived from an EMBL/GenBank/DDBJ whole genome shotgun (WGS) entry which is preliminary data.</text>
</comment>
<sequence length="188" mass="19805">MTAATDKLAASLFGVAEALRAACNDPADAVRLLLQLATYDVATVASTAPIGASITTAQEQTAALCRRAALLSLARACAEYVPSSYDDAASLRDKVAAVLDAEILRVGDMQQGASYLALRNLRTAVVDDLNTRGAQLARLRTVTTREPAPSLVLAYDLYADASRADELAQRADAPHPGIMPLSFRALSE</sequence>
<accession>A0ABV6JQA9</accession>
<dbReference type="Proteomes" id="UP001589865">
    <property type="component" value="Unassembled WGS sequence"/>
</dbReference>
<proteinExistence type="predicted"/>
<evidence type="ECO:0000313" key="1">
    <source>
        <dbReference type="EMBL" id="MFC0407913.1"/>
    </source>
</evidence>
<reference evidence="1 2" key="1">
    <citation type="submission" date="2024-09" db="EMBL/GenBank/DDBJ databases">
        <authorList>
            <person name="Sun Q."/>
            <person name="Mori K."/>
        </authorList>
    </citation>
    <scope>NUCLEOTIDE SEQUENCE [LARGE SCALE GENOMIC DNA]</scope>
    <source>
        <strain evidence="1 2">TBRC 5777</strain>
    </source>
</reference>
<name>A0ABV6JQA9_9PROT</name>
<dbReference type="EMBL" id="JBHLUN010000005">
    <property type="protein sequence ID" value="MFC0407913.1"/>
    <property type="molecule type" value="Genomic_DNA"/>
</dbReference>
<dbReference type="RefSeq" id="WP_377043644.1">
    <property type="nucleotide sequence ID" value="NZ_JBHLUN010000005.1"/>
</dbReference>